<dbReference type="Pfam" id="PF02446">
    <property type="entry name" value="Glyco_hydro_77"/>
    <property type="match status" value="1"/>
</dbReference>
<evidence type="ECO:0000256" key="9">
    <source>
        <dbReference type="ARBA" id="ARBA00031501"/>
    </source>
</evidence>
<gene>
    <name evidence="11" type="ORF">NIES592_00775</name>
</gene>
<dbReference type="EC" id="2.4.1.25" evidence="3 10"/>
<keyword evidence="7 10" id="KW-0119">Carbohydrate metabolism</keyword>
<evidence type="ECO:0000256" key="5">
    <source>
        <dbReference type="ARBA" id="ARBA00022676"/>
    </source>
</evidence>
<evidence type="ECO:0000256" key="2">
    <source>
        <dbReference type="ARBA" id="ARBA00005684"/>
    </source>
</evidence>
<evidence type="ECO:0000256" key="7">
    <source>
        <dbReference type="ARBA" id="ARBA00023277"/>
    </source>
</evidence>
<dbReference type="SUPFAM" id="SSF51445">
    <property type="entry name" value="(Trans)glycosidases"/>
    <property type="match status" value="1"/>
</dbReference>
<dbReference type="PANTHER" id="PTHR32438">
    <property type="entry name" value="4-ALPHA-GLUCANOTRANSFERASE DPE1, CHLOROPLASTIC/AMYLOPLASTIC"/>
    <property type="match status" value="1"/>
</dbReference>
<dbReference type="NCBIfam" id="TIGR00217">
    <property type="entry name" value="malQ"/>
    <property type="match status" value="1"/>
</dbReference>
<proteinExistence type="inferred from homology"/>
<dbReference type="InterPro" id="IPR017853">
    <property type="entry name" value="GH"/>
</dbReference>
<comment type="catalytic activity">
    <reaction evidence="1 10">
        <text>Transfers a segment of a (1-&gt;4)-alpha-D-glucan to a new position in an acceptor, which may be glucose or a (1-&gt;4)-alpha-D-glucan.</text>
        <dbReference type="EC" id="2.4.1.25"/>
    </reaction>
</comment>
<evidence type="ECO:0000256" key="10">
    <source>
        <dbReference type="RuleBase" id="RU361207"/>
    </source>
</evidence>
<dbReference type="Proteomes" id="UP000186391">
    <property type="component" value="Unassembled WGS sequence"/>
</dbReference>
<comment type="similarity">
    <text evidence="2 10">Belongs to the disproportionating enzyme family.</text>
</comment>
<evidence type="ECO:0000256" key="4">
    <source>
        <dbReference type="ARBA" id="ARBA00020295"/>
    </source>
</evidence>
<dbReference type="NCBIfam" id="NF011079">
    <property type="entry name" value="PRK14508.1-2"/>
    <property type="match status" value="1"/>
</dbReference>
<dbReference type="InterPro" id="IPR003385">
    <property type="entry name" value="Glyco_hydro_77"/>
</dbReference>
<keyword evidence="12" id="KW-1185">Reference proteome</keyword>
<dbReference type="EMBL" id="MRCA01000001">
    <property type="protein sequence ID" value="OKH16238.1"/>
    <property type="molecule type" value="Genomic_DNA"/>
</dbReference>
<evidence type="ECO:0000313" key="12">
    <source>
        <dbReference type="Proteomes" id="UP000186391"/>
    </source>
</evidence>
<dbReference type="AlphaFoldDB" id="A0A1U7H4L2"/>
<sequence>MSFQRASGILLHPTSLPSRFGIGDLGHSAYEFVDFLQRSGQRLWQILPLGPTGYEHSPYTMNFSAFAGNPLLISLEQLVQENLLSQEELTLPPESAADNPNRVNFDVVIPHKMSILRLAYERFRHSLSEKSNPEYEQFCQMQSAWLDDYVLFMALLEANDGKPWSQWENAIARREPSALQAAAQDFNDSILYHKFLQFKFFQQWSHLRAYANGKNIQIVGDISIYVCHNSSDVWANPDIFQLDSQTLEPAYIAGVPPDYFSATGQLWGNPVYDWEKLQRTNFAWWIERFRATLQYVDIVRIDHFRGFEAYWRVPAGEETAINGEWVKAPGVEFFETLGTTLGSLPVMAEDLGIITPEVEELRDRFDFPGMRILQFAFGGGSDNAYLPHHYIQNSVVYPGTHDNETTIGWWQQGAKPEEKQMVAKYLGYDSPEEILEINWEFIRLALASVADLAILPLQDILGLDNSARMNDPSVNAGNWRWRYTSSDLLTSELSQRLLEMTQLYSR</sequence>
<evidence type="ECO:0000256" key="8">
    <source>
        <dbReference type="ARBA" id="ARBA00031423"/>
    </source>
</evidence>
<dbReference type="GO" id="GO:0004134">
    <property type="term" value="F:4-alpha-glucanotransferase activity"/>
    <property type="evidence" value="ECO:0007669"/>
    <property type="project" value="UniProtKB-EC"/>
</dbReference>
<reference evidence="11 12" key="1">
    <citation type="submission" date="2016-11" db="EMBL/GenBank/DDBJ databases">
        <title>Draft Genome Sequences of Nine Cyanobacterial Strains from Diverse Habitats.</title>
        <authorList>
            <person name="Zhu T."/>
            <person name="Hou S."/>
            <person name="Lu X."/>
            <person name="Hess W.R."/>
        </authorList>
    </citation>
    <scope>NUCLEOTIDE SEQUENCE [LARGE SCALE GENOMIC DNA]</scope>
    <source>
        <strain evidence="11 12">NIES-592</strain>
    </source>
</reference>
<dbReference type="Gene3D" id="3.20.20.80">
    <property type="entry name" value="Glycosidases"/>
    <property type="match status" value="1"/>
</dbReference>
<protein>
    <recommendedName>
        <fullName evidence="4 10">4-alpha-glucanotransferase</fullName>
        <ecNumber evidence="3 10">2.4.1.25</ecNumber>
    </recommendedName>
    <alternativeName>
        <fullName evidence="8 10">Amylomaltase</fullName>
    </alternativeName>
    <alternativeName>
        <fullName evidence="9 10">Disproportionating enzyme</fullName>
    </alternativeName>
</protein>
<keyword evidence="5 10" id="KW-0328">Glycosyltransferase</keyword>
<dbReference type="GO" id="GO:0005975">
    <property type="term" value="P:carbohydrate metabolic process"/>
    <property type="evidence" value="ECO:0007669"/>
    <property type="project" value="InterPro"/>
</dbReference>
<evidence type="ECO:0000313" key="11">
    <source>
        <dbReference type="EMBL" id="OKH16238.1"/>
    </source>
</evidence>
<dbReference type="RefSeq" id="WP_062249458.1">
    <property type="nucleotide sequence ID" value="NZ_MRCA01000001.1"/>
</dbReference>
<dbReference type="NCBIfam" id="NF011080">
    <property type="entry name" value="PRK14508.1-3"/>
    <property type="match status" value="1"/>
</dbReference>
<evidence type="ECO:0000256" key="1">
    <source>
        <dbReference type="ARBA" id="ARBA00000439"/>
    </source>
</evidence>
<organism evidence="11 12">
    <name type="scientific">Fischerella major NIES-592</name>
    <dbReference type="NCBI Taxonomy" id="210994"/>
    <lineage>
        <taxon>Bacteria</taxon>
        <taxon>Bacillati</taxon>
        <taxon>Cyanobacteriota</taxon>
        <taxon>Cyanophyceae</taxon>
        <taxon>Nostocales</taxon>
        <taxon>Hapalosiphonaceae</taxon>
        <taxon>Fischerella</taxon>
    </lineage>
</organism>
<evidence type="ECO:0000256" key="6">
    <source>
        <dbReference type="ARBA" id="ARBA00022679"/>
    </source>
</evidence>
<dbReference type="OrthoDB" id="9811841at2"/>
<evidence type="ECO:0000256" key="3">
    <source>
        <dbReference type="ARBA" id="ARBA00012560"/>
    </source>
</evidence>
<accession>A0A1U7H4L2</accession>
<comment type="caution">
    <text evidence="11">The sequence shown here is derived from an EMBL/GenBank/DDBJ whole genome shotgun (WGS) entry which is preliminary data.</text>
</comment>
<name>A0A1U7H4L2_9CYAN</name>
<dbReference type="PANTHER" id="PTHR32438:SF5">
    <property type="entry name" value="4-ALPHA-GLUCANOTRANSFERASE DPE1, CHLOROPLASTIC_AMYLOPLASTIC"/>
    <property type="match status" value="1"/>
</dbReference>
<keyword evidence="6 10" id="KW-0808">Transferase</keyword>